<gene>
    <name evidence="3" type="ORF">THAR02_00881</name>
</gene>
<proteinExistence type="predicted"/>
<dbReference type="Pfam" id="PF24800">
    <property type="entry name" value="DUF7702"/>
    <property type="match status" value="1"/>
</dbReference>
<dbReference type="OMA" id="VYWSHRW"/>
<feature type="transmembrane region" description="Helical" evidence="1">
    <location>
        <begin position="6"/>
        <end position="26"/>
    </location>
</feature>
<feature type="transmembrane region" description="Helical" evidence="1">
    <location>
        <begin position="62"/>
        <end position="82"/>
    </location>
</feature>
<dbReference type="EMBL" id="JOKZ01000014">
    <property type="protein sequence ID" value="KKP07002.1"/>
    <property type="molecule type" value="Genomic_DNA"/>
</dbReference>
<feature type="transmembrane region" description="Helical" evidence="1">
    <location>
        <begin position="135"/>
        <end position="157"/>
    </location>
</feature>
<dbReference type="OrthoDB" id="2560628at2759"/>
<feature type="transmembrane region" description="Helical" evidence="1">
    <location>
        <begin position="178"/>
        <end position="205"/>
    </location>
</feature>
<dbReference type="InterPro" id="IPR056119">
    <property type="entry name" value="DUF7702"/>
</dbReference>
<dbReference type="AlphaFoldDB" id="A0A0G0A402"/>
<evidence type="ECO:0000256" key="1">
    <source>
        <dbReference type="SAM" id="Phobius"/>
    </source>
</evidence>
<evidence type="ECO:0000313" key="3">
    <source>
        <dbReference type="EMBL" id="KKP07002.1"/>
    </source>
</evidence>
<keyword evidence="1" id="KW-1133">Transmembrane helix</keyword>
<reference evidence="4" key="1">
    <citation type="journal article" date="2015" name="Genome Announc.">
        <title>Draft whole-genome sequence of the biocontrol agent Trichoderma harzianum T6776.</title>
        <authorList>
            <person name="Baroncelli R."/>
            <person name="Piaggeschi G."/>
            <person name="Fiorini L."/>
            <person name="Bertolini E."/>
            <person name="Zapparata A."/>
            <person name="Pe M.E."/>
            <person name="Sarrocco S."/>
            <person name="Vannacci G."/>
        </authorList>
    </citation>
    <scope>NUCLEOTIDE SEQUENCE [LARGE SCALE GENOMIC DNA]</scope>
    <source>
        <strain evidence="4">T6776</strain>
    </source>
</reference>
<feature type="transmembrane region" description="Helical" evidence="1">
    <location>
        <begin position="217"/>
        <end position="241"/>
    </location>
</feature>
<comment type="caution">
    <text evidence="3">The sequence shown here is derived from an EMBL/GenBank/DDBJ whole genome shotgun (WGS) entry which is preliminary data.</text>
</comment>
<accession>A0A0G0A402</accession>
<feature type="domain" description="DUF7702" evidence="2">
    <location>
        <begin position="3"/>
        <end position="242"/>
    </location>
</feature>
<dbReference type="Proteomes" id="UP000034112">
    <property type="component" value="Unassembled WGS sequence"/>
</dbReference>
<name>A0A0G0A402_TRIHA</name>
<dbReference type="PANTHER" id="PTHR42109:SF3">
    <property type="entry name" value="INTEGRAL MEMBRANE PROTEIN (AFU_ORTHOLOGUE AFUA_5G00100)"/>
    <property type="match status" value="1"/>
</dbReference>
<organism evidence="3 4">
    <name type="scientific">Trichoderma harzianum</name>
    <name type="common">Hypocrea lixii</name>
    <dbReference type="NCBI Taxonomy" id="5544"/>
    <lineage>
        <taxon>Eukaryota</taxon>
        <taxon>Fungi</taxon>
        <taxon>Dikarya</taxon>
        <taxon>Ascomycota</taxon>
        <taxon>Pezizomycotina</taxon>
        <taxon>Sordariomycetes</taxon>
        <taxon>Hypocreomycetidae</taxon>
        <taxon>Hypocreales</taxon>
        <taxon>Hypocreaceae</taxon>
        <taxon>Trichoderma</taxon>
    </lineage>
</organism>
<evidence type="ECO:0000313" key="4">
    <source>
        <dbReference type="Proteomes" id="UP000034112"/>
    </source>
</evidence>
<evidence type="ECO:0000259" key="2">
    <source>
        <dbReference type="Pfam" id="PF24800"/>
    </source>
</evidence>
<keyword evidence="1" id="KW-0472">Membrane</keyword>
<feature type="transmembrane region" description="Helical" evidence="1">
    <location>
        <begin position="103"/>
        <end position="123"/>
    </location>
</feature>
<sequence>MTTDGLSAAKLAIYLVLVQPALFCLWKHGKTGFLGWLFVQLFCVLRIATGGIGLHGNQKGEAAVILNSIGLSPLLLAISGILHEARRAVNPRLNRRLDIILEIKYHGLVQLGMILIILALVKLMNGDPVSKSKTLLNIGSALSAIAWGLVTLWAVWSNQMVRQYSSYSTIQTVDNGRILIKGVFVALPFVGIRLVYGLVFLHLQVTHRDSGFLTSKAVQICLSLVPELICVTSLLVVGVITRSLRPELKKRDQEAVRLVSNPGSELQQNTEYK</sequence>
<dbReference type="PANTHER" id="PTHR42109">
    <property type="entry name" value="UNPLACED GENOMIC SCAFFOLD UM_SCAF_CONTIG_1.265, WHOLE GENOME SHOTGUN SEQUENCE"/>
    <property type="match status" value="1"/>
</dbReference>
<feature type="transmembrane region" description="Helical" evidence="1">
    <location>
        <begin position="33"/>
        <end position="56"/>
    </location>
</feature>
<keyword evidence="1" id="KW-0812">Transmembrane</keyword>
<protein>
    <recommendedName>
        <fullName evidence="2">DUF7702 domain-containing protein</fullName>
    </recommendedName>
</protein>